<feature type="region of interest" description="Disordered" evidence="1">
    <location>
        <begin position="234"/>
        <end position="289"/>
    </location>
</feature>
<gene>
    <name evidence="2" type="ORF">CARUB_v10017671mg</name>
</gene>
<dbReference type="PANTHER" id="PTHR34120:SF18">
    <property type="entry name" value="TPX2 CENTRAL DOMAIN-CONTAINING PROTEIN"/>
    <property type="match status" value="1"/>
</dbReference>
<accession>R0HGX2</accession>
<feature type="region of interest" description="Disordered" evidence="1">
    <location>
        <begin position="1"/>
        <end position="25"/>
    </location>
</feature>
<feature type="compositionally biased region" description="Basic residues" evidence="1">
    <location>
        <begin position="183"/>
        <end position="198"/>
    </location>
</feature>
<sequence>SLLFSTNRLAKGSSSFSSDSMPQVVSSVCAGGSDRKISCETLADDNDKDDSTHDPKIQPVSISAVDFPPESYSLSKEEQLEWLNDNAFFERKASQKRNSSAPTHNSNPNSNPNSSSQRISLKSKASIIRLPKPQKTCFNEAKKRRNCRIARTLMIPKRIGSRLKSDPSLSEPSSPKVSCIGRVRSKRDRSRRMQRQKSGRTNSFKEKPVRVKKPGFFASFRAIFRTGGGCKDVTSSSVAHAPRKDAVATPPRVSARRSADIRGRLPPEEFTPTRHSTGSRRSLDCGDEPELLSGLGGMTRFTSGRRPDLLVDVA</sequence>
<reference evidence="3" key="1">
    <citation type="journal article" date="2013" name="Nat. Genet.">
        <title>The Capsella rubella genome and the genomic consequences of rapid mating system evolution.</title>
        <authorList>
            <person name="Slotte T."/>
            <person name="Hazzouri K.M."/>
            <person name="Agren J.A."/>
            <person name="Koenig D."/>
            <person name="Maumus F."/>
            <person name="Guo Y.L."/>
            <person name="Steige K."/>
            <person name="Platts A.E."/>
            <person name="Escobar J.S."/>
            <person name="Newman L.K."/>
            <person name="Wang W."/>
            <person name="Mandakova T."/>
            <person name="Vello E."/>
            <person name="Smith L.M."/>
            <person name="Henz S.R."/>
            <person name="Steffen J."/>
            <person name="Takuno S."/>
            <person name="Brandvain Y."/>
            <person name="Coop G."/>
            <person name="Andolfatto P."/>
            <person name="Hu T.T."/>
            <person name="Blanchette M."/>
            <person name="Clark R.M."/>
            <person name="Quesneville H."/>
            <person name="Nordborg M."/>
            <person name="Gaut B.S."/>
            <person name="Lysak M.A."/>
            <person name="Jenkins J."/>
            <person name="Grimwood J."/>
            <person name="Chapman J."/>
            <person name="Prochnik S."/>
            <person name="Shu S."/>
            <person name="Rokhsar D."/>
            <person name="Schmutz J."/>
            <person name="Weigel D."/>
            <person name="Wright S.I."/>
        </authorList>
    </citation>
    <scope>NUCLEOTIDE SEQUENCE [LARGE SCALE GENOMIC DNA]</scope>
    <source>
        <strain evidence="3">cv. Monte Gargano</strain>
    </source>
</reference>
<proteinExistence type="predicted"/>
<feature type="compositionally biased region" description="Low complexity" evidence="1">
    <location>
        <begin position="98"/>
        <end position="116"/>
    </location>
</feature>
<protein>
    <submittedName>
        <fullName evidence="2">Uncharacterized protein</fullName>
    </submittedName>
</protein>
<feature type="region of interest" description="Disordered" evidence="1">
    <location>
        <begin position="158"/>
        <end position="207"/>
    </location>
</feature>
<evidence type="ECO:0000256" key="1">
    <source>
        <dbReference type="SAM" id="MobiDB-lite"/>
    </source>
</evidence>
<feature type="non-terminal residue" evidence="2">
    <location>
        <position position="1"/>
    </location>
</feature>
<organism evidence="2 3">
    <name type="scientific">Capsella rubella</name>
    <dbReference type="NCBI Taxonomy" id="81985"/>
    <lineage>
        <taxon>Eukaryota</taxon>
        <taxon>Viridiplantae</taxon>
        <taxon>Streptophyta</taxon>
        <taxon>Embryophyta</taxon>
        <taxon>Tracheophyta</taxon>
        <taxon>Spermatophyta</taxon>
        <taxon>Magnoliopsida</taxon>
        <taxon>eudicotyledons</taxon>
        <taxon>Gunneridae</taxon>
        <taxon>Pentapetalae</taxon>
        <taxon>rosids</taxon>
        <taxon>malvids</taxon>
        <taxon>Brassicales</taxon>
        <taxon>Brassicaceae</taxon>
        <taxon>Camelineae</taxon>
        <taxon>Capsella</taxon>
    </lineage>
</organism>
<dbReference type="KEGG" id="crb:17884829"/>
<evidence type="ECO:0000313" key="2">
    <source>
        <dbReference type="EMBL" id="EOA24420.1"/>
    </source>
</evidence>
<dbReference type="eggNOG" id="ENOG502RXXH">
    <property type="taxonomic scope" value="Eukaryota"/>
</dbReference>
<dbReference type="OrthoDB" id="696504at2759"/>
<feature type="region of interest" description="Disordered" evidence="1">
    <location>
        <begin position="92"/>
        <end position="126"/>
    </location>
</feature>
<feature type="compositionally biased region" description="Basic and acidic residues" evidence="1">
    <location>
        <begin position="257"/>
        <end position="267"/>
    </location>
</feature>
<evidence type="ECO:0000313" key="3">
    <source>
        <dbReference type="Proteomes" id="UP000029121"/>
    </source>
</evidence>
<dbReference type="Proteomes" id="UP000029121">
    <property type="component" value="Unassembled WGS sequence"/>
</dbReference>
<dbReference type="PANTHER" id="PTHR34120">
    <property type="entry name" value="EXPRESSED PROTEIN"/>
    <property type="match status" value="1"/>
</dbReference>
<dbReference type="EMBL" id="KB870809">
    <property type="protein sequence ID" value="EOA24420.1"/>
    <property type="molecule type" value="Genomic_DNA"/>
</dbReference>
<name>R0HGX2_9BRAS</name>
<feature type="region of interest" description="Disordered" evidence="1">
    <location>
        <begin position="40"/>
        <end position="63"/>
    </location>
</feature>
<dbReference type="AlphaFoldDB" id="R0HGX2"/>
<dbReference type="STRING" id="81985.R0HGX2"/>
<keyword evidence="3" id="KW-1185">Reference proteome</keyword>
<feature type="compositionally biased region" description="Polar residues" evidence="1">
    <location>
        <begin position="167"/>
        <end position="176"/>
    </location>
</feature>